<name>F2NXM2_TRES6</name>
<reference evidence="2" key="2">
    <citation type="submission" date="2011-04" db="EMBL/GenBank/DDBJ databases">
        <title>The complete genome of chromosome of Treponema succinifaciens DSM 2489.</title>
        <authorList>
            <person name="Lucas S."/>
            <person name="Copeland A."/>
            <person name="Lapidus A."/>
            <person name="Bruce D."/>
            <person name="Goodwin L."/>
            <person name="Pitluck S."/>
            <person name="Peters L."/>
            <person name="Kyrpides N."/>
            <person name="Mavromatis K."/>
            <person name="Ivanova N."/>
            <person name="Ovchinnikova G."/>
            <person name="Teshima H."/>
            <person name="Detter J.C."/>
            <person name="Tapia R."/>
            <person name="Han C."/>
            <person name="Land M."/>
            <person name="Hauser L."/>
            <person name="Markowitz V."/>
            <person name="Cheng J.-F."/>
            <person name="Hugenholtz P."/>
            <person name="Woyke T."/>
            <person name="Wu D."/>
            <person name="Gronow S."/>
            <person name="Wellnitz S."/>
            <person name="Brambilla E."/>
            <person name="Klenk H.-P."/>
            <person name="Eisen J.A."/>
        </authorList>
    </citation>
    <scope>NUCLEOTIDE SEQUENCE [LARGE SCALE GENOMIC DNA]</scope>
    <source>
        <strain evidence="2">ATCC 33096 / DSM 2489 / 6091</strain>
    </source>
</reference>
<dbReference type="RefSeq" id="WP_013702480.1">
    <property type="nucleotide sequence ID" value="NC_015385.1"/>
</dbReference>
<protein>
    <submittedName>
        <fullName evidence="1">Uncharacterized protein</fullName>
    </submittedName>
</protein>
<keyword evidence="2" id="KW-1185">Reference proteome</keyword>
<dbReference type="AlphaFoldDB" id="F2NXM2"/>
<dbReference type="STRING" id="869209.Tresu_2365"/>
<dbReference type="OrthoDB" id="354733at2"/>
<evidence type="ECO:0000313" key="2">
    <source>
        <dbReference type="Proteomes" id="UP000006852"/>
    </source>
</evidence>
<dbReference type="eggNOG" id="ENOG5033PNA">
    <property type="taxonomic scope" value="Bacteria"/>
</dbReference>
<accession>F2NXM2</accession>
<dbReference type="GeneID" id="302999473"/>
<dbReference type="KEGG" id="tsu:Tresu_2365"/>
<dbReference type="HOGENOM" id="CLU_585163_0_0_12"/>
<proteinExistence type="predicted"/>
<dbReference type="Proteomes" id="UP000006852">
    <property type="component" value="Chromosome"/>
</dbReference>
<reference evidence="1 2" key="1">
    <citation type="journal article" date="2011" name="Stand. Genomic Sci.">
        <title>Complete genome sequence of Treponema succinifaciens type strain (6091).</title>
        <authorList>
            <person name="Han C."/>
            <person name="Gronow S."/>
            <person name="Teshima H."/>
            <person name="Lapidus A."/>
            <person name="Nolan M."/>
            <person name="Lucas S."/>
            <person name="Hammon N."/>
            <person name="Deshpande S."/>
            <person name="Cheng J.F."/>
            <person name="Zeytun A."/>
            <person name="Tapia R."/>
            <person name="Goodwin L."/>
            <person name="Pitluck S."/>
            <person name="Liolios K."/>
            <person name="Pagani I."/>
            <person name="Ivanova N."/>
            <person name="Mavromatis K."/>
            <person name="Mikhailova N."/>
            <person name="Huntemann M."/>
            <person name="Pati A."/>
            <person name="Chen A."/>
            <person name="Palaniappan K."/>
            <person name="Land M."/>
            <person name="Hauser L."/>
            <person name="Brambilla E.M."/>
            <person name="Rohde M."/>
            <person name="Goker M."/>
            <person name="Woyke T."/>
            <person name="Bristow J."/>
            <person name="Eisen J.A."/>
            <person name="Markowitz V."/>
            <person name="Hugenholtz P."/>
            <person name="Kyrpides N.C."/>
            <person name="Klenk H.P."/>
            <person name="Detter J.C."/>
        </authorList>
    </citation>
    <scope>NUCLEOTIDE SEQUENCE [LARGE SCALE GENOMIC DNA]</scope>
    <source>
        <strain evidence="2">ATCC 33096 / DSM 2489 / 6091</strain>
    </source>
</reference>
<evidence type="ECO:0000313" key="1">
    <source>
        <dbReference type="EMBL" id="AEB15228.1"/>
    </source>
</evidence>
<gene>
    <name evidence="1" type="ordered locus">Tresu_2365</name>
</gene>
<sequence length="468" mass="53950">MTENENFNQKIISAAEEREKWFDNVELPKLLEDYRLHFSCLRNIFDNLVKRSLVVPDPYKNDSRVTEISLPETSSFADNERSIVLGIRLSQYETMLDYVCNFMKFSVSQLDNGKIKKMIELNNTFSWANLSVNSTRPNTRALAIVMNELKTGVQPIVQSLLKDSVSKTQTAMAEIDSGLKNLADFQRERYKIEIRKRVFANPSFSKEKAFASSGSLVGEIKRLFPSCIPGKPFNNELVSELVAEETSPEKEKLQNSLYERLKVKEAQEEKKPTIDTHAIIMDALRILASTGEQFNAIAEKVNLNHEIFQSEKKTLKDTILRFLRNIFGLEEPPVSYDIFITDKRTETKKKETIKYNEFYANLLKKSRVYASFISPNSPGYKKADSQNDSAILEYLNKQMVENNHIFAQLYGLDEFFKNTSKTVDRSKIKGLSMELMTIKNIVVKFNQKRAEYLSYVEEQEQMKKLGIS</sequence>
<dbReference type="EMBL" id="CP002631">
    <property type="protein sequence ID" value="AEB15228.1"/>
    <property type="molecule type" value="Genomic_DNA"/>
</dbReference>
<organism evidence="1 2">
    <name type="scientific">Treponema succinifaciens (strain ATCC 33096 / DSM 2489 / 6091)</name>
    <dbReference type="NCBI Taxonomy" id="869209"/>
    <lineage>
        <taxon>Bacteria</taxon>
        <taxon>Pseudomonadati</taxon>
        <taxon>Spirochaetota</taxon>
        <taxon>Spirochaetia</taxon>
        <taxon>Spirochaetales</taxon>
        <taxon>Treponemataceae</taxon>
        <taxon>Treponema</taxon>
    </lineage>
</organism>